<evidence type="ECO:0000256" key="4">
    <source>
        <dbReference type="ARBA" id="ARBA00023136"/>
    </source>
</evidence>
<feature type="region of interest" description="Disordered" evidence="8">
    <location>
        <begin position="105"/>
        <end position="151"/>
    </location>
</feature>
<comment type="similarity">
    <text evidence="6 7">Belongs to the FliO/MopB family.</text>
</comment>
<evidence type="ECO:0000256" key="8">
    <source>
        <dbReference type="SAM" id="MobiDB-lite"/>
    </source>
</evidence>
<organism evidence="9 10">
    <name type="scientific">Arthrobacter yangruifuii</name>
    <dbReference type="NCBI Taxonomy" id="2606616"/>
    <lineage>
        <taxon>Bacteria</taxon>
        <taxon>Bacillati</taxon>
        <taxon>Actinomycetota</taxon>
        <taxon>Actinomycetes</taxon>
        <taxon>Micrococcales</taxon>
        <taxon>Micrococcaceae</taxon>
        <taxon>Arthrobacter</taxon>
    </lineage>
</organism>
<comment type="caution">
    <text evidence="9">The sequence shown here is derived from an EMBL/GenBank/DDBJ whole genome shotgun (WGS) entry which is preliminary data.</text>
</comment>
<evidence type="ECO:0000313" key="10">
    <source>
        <dbReference type="Proteomes" id="UP000326852"/>
    </source>
</evidence>
<dbReference type="GO" id="GO:0044781">
    <property type="term" value="P:bacterial-type flagellum organization"/>
    <property type="evidence" value="ECO:0007669"/>
    <property type="project" value="UniProtKB-UniRule"/>
</dbReference>
<evidence type="ECO:0000256" key="7">
    <source>
        <dbReference type="RuleBase" id="RU362064"/>
    </source>
</evidence>
<dbReference type="GO" id="GO:0009425">
    <property type="term" value="C:bacterial-type flagellum basal body"/>
    <property type="evidence" value="ECO:0007669"/>
    <property type="project" value="UniProtKB-SubCell"/>
</dbReference>
<keyword evidence="1 7" id="KW-1003">Cell membrane</keyword>
<reference evidence="9 10" key="1">
    <citation type="submission" date="2019-08" db="EMBL/GenBank/DDBJ databases">
        <title>Arthrobacter sp. nov., isolated from plateau pika and Tibetan wild ass.</title>
        <authorList>
            <person name="Ge Y."/>
        </authorList>
    </citation>
    <scope>NUCLEOTIDE SEQUENCE [LARGE SCALE GENOMIC DNA]</scope>
    <source>
        <strain evidence="9 10">785</strain>
    </source>
</reference>
<proteinExistence type="inferred from homology"/>
<keyword evidence="5 7" id="KW-0975">Bacterial flagellum</keyword>
<evidence type="ECO:0000313" key="9">
    <source>
        <dbReference type="EMBL" id="KAD3456127.1"/>
    </source>
</evidence>
<dbReference type="InterPro" id="IPR022781">
    <property type="entry name" value="Flagellar_biosynth_FliO"/>
</dbReference>
<dbReference type="RefSeq" id="WP_152273308.1">
    <property type="nucleotide sequence ID" value="NZ_VTFX01000006.1"/>
</dbReference>
<dbReference type="PANTHER" id="PTHR38766:SF1">
    <property type="entry name" value="FLAGELLAR PROTEIN FLIO"/>
    <property type="match status" value="1"/>
</dbReference>
<dbReference type="Proteomes" id="UP000326852">
    <property type="component" value="Unassembled WGS sequence"/>
</dbReference>
<dbReference type="EMBL" id="VTFX01000006">
    <property type="protein sequence ID" value="KAD3456127.1"/>
    <property type="molecule type" value="Genomic_DNA"/>
</dbReference>
<keyword evidence="9" id="KW-0969">Cilium</keyword>
<protein>
    <recommendedName>
        <fullName evidence="7">Flagellar protein</fullName>
    </recommendedName>
</protein>
<dbReference type="AlphaFoldDB" id="A0A5N6MEF3"/>
<keyword evidence="9" id="KW-0966">Cell projection</keyword>
<dbReference type="GO" id="GO:0005886">
    <property type="term" value="C:plasma membrane"/>
    <property type="evidence" value="ECO:0007669"/>
    <property type="project" value="UniProtKB-SubCell"/>
</dbReference>
<dbReference type="PANTHER" id="PTHR38766">
    <property type="entry name" value="FLAGELLAR PROTEIN FLIO"/>
    <property type="match status" value="1"/>
</dbReference>
<dbReference type="NCBIfam" id="TIGR03500">
    <property type="entry name" value="FliO_TIGR"/>
    <property type="match status" value="1"/>
</dbReference>
<evidence type="ECO:0000256" key="3">
    <source>
        <dbReference type="ARBA" id="ARBA00022989"/>
    </source>
</evidence>
<keyword evidence="10" id="KW-1185">Reference proteome</keyword>
<sequence>MDTLFLGLRVLVSLGAVLALLWFLQRRFSRANGSAGANAAVRVISRQPLTPKTSLVIVETDGKHLLLGVAEGSVNLLHTMGLPAAPASDAGFAASLKTAETADAYQPSAGTAGPYPASYAGPSPRRTARGAHALPSAPPVPEKSALAGSILAPETWRQAGAALRGGRKG</sequence>
<feature type="transmembrane region" description="Helical" evidence="7">
    <location>
        <begin position="6"/>
        <end position="24"/>
    </location>
</feature>
<comment type="subcellular location">
    <subcellularLocation>
        <location evidence="7">Cell membrane</location>
    </subcellularLocation>
    <subcellularLocation>
        <location evidence="7">Bacterial flagellum basal body</location>
    </subcellularLocation>
</comment>
<keyword evidence="9" id="KW-0282">Flagellum</keyword>
<name>A0A5N6MEF3_9MICC</name>
<gene>
    <name evidence="9" type="primary">fliO</name>
    <name evidence="9" type="ORF">GD627_15690</name>
</gene>
<evidence type="ECO:0000256" key="5">
    <source>
        <dbReference type="ARBA" id="ARBA00023143"/>
    </source>
</evidence>
<dbReference type="Pfam" id="PF04347">
    <property type="entry name" value="FliO"/>
    <property type="match status" value="1"/>
</dbReference>
<keyword evidence="2 7" id="KW-0812">Transmembrane</keyword>
<dbReference type="InterPro" id="IPR052205">
    <property type="entry name" value="FliO/MopB"/>
</dbReference>
<evidence type="ECO:0000256" key="2">
    <source>
        <dbReference type="ARBA" id="ARBA00022692"/>
    </source>
</evidence>
<evidence type="ECO:0000256" key="6">
    <source>
        <dbReference type="ARBA" id="ARBA00037937"/>
    </source>
</evidence>
<keyword evidence="3 7" id="KW-1133">Transmembrane helix</keyword>
<keyword evidence="4 7" id="KW-0472">Membrane</keyword>
<accession>A0A5N6MEF3</accession>
<evidence type="ECO:0000256" key="1">
    <source>
        <dbReference type="ARBA" id="ARBA00022475"/>
    </source>
</evidence>